<evidence type="ECO:0008006" key="3">
    <source>
        <dbReference type="Google" id="ProtNLM"/>
    </source>
</evidence>
<accession>A0A0U1L1M7</accession>
<proteinExistence type="predicted"/>
<gene>
    <name evidence="1" type="ORF">SpAn4DRAFT_2677</name>
</gene>
<dbReference type="EMBL" id="CTRP01000012">
    <property type="protein sequence ID" value="CQR73445.1"/>
    <property type="molecule type" value="Genomic_DNA"/>
</dbReference>
<name>A0A0U1L1M7_9FIRM</name>
<dbReference type="Proteomes" id="UP000049855">
    <property type="component" value="Unassembled WGS sequence"/>
</dbReference>
<sequence>MNGLILNNDDNFNFSLKTTEEKPILIKPPIKKLDASPEIVKFTKLEEYICRQEPIIALRPLHAEYKDNRWFATLPLQKREKITTVQRSAVEMDLLEETGYYKEAAEGIFGIKNDGEEYQISNARIRIQARILQYTDEHSEPEEYLECLVFLPEHTSPKTIEIPRTSFKNIYSTSLKEKLPEIYLSVKGRDCLDKYLSAVYQYCQKSWQERVRIHFMGWTSLGGDIRYVIGDDAGKRGYQFPDITRINPKQAFIDGFSFLEIGDCKAPVLIPFIFSHFAYLRYFVKQAQHDFESVLFVRGESNSKKTSVMSVLADVFRLDRKRKLSFGSTPAALYTTFSQSRDQIVLLDDFSCSEKDKKRADTHLFELAIRAVGDSSAPAKMKDGNVDYREFRSTLIITGEDNPALSASSYFRVITVAVNKTSYDGTVLTKFQRSPDILRRYFGLFIEFLRQHSDSIIELFGNEVDVRRAQYKQQFLVDRICDAAINLIMVGQVIHKFAIWCGVTDSGINACLLNFEKTIMATMLENQQENRVLEPEIMFLYALRQVLETRDNLKLADTEETYCREEKAYVGFKEEATNTLWLRHEDIEQIIKMYWEKQGHAYTISSEKLRKLLYERGISQGVKSSSGKLEYLKKAKKGSRKRMLVINNSAWENIENPSLDEI</sequence>
<reference evidence="2" key="1">
    <citation type="submission" date="2015-03" db="EMBL/GenBank/DDBJ databases">
        <authorList>
            <person name="Nijsse Bart"/>
        </authorList>
    </citation>
    <scope>NUCLEOTIDE SEQUENCE [LARGE SCALE GENOMIC DNA]</scope>
</reference>
<keyword evidence="2" id="KW-1185">Reference proteome</keyword>
<evidence type="ECO:0000313" key="1">
    <source>
        <dbReference type="EMBL" id="CQR73445.1"/>
    </source>
</evidence>
<organism evidence="1 2">
    <name type="scientific">Sporomusa ovata</name>
    <dbReference type="NCBI Taxonomy" id="2378"/>
    <lineage>
        <taxon>Bacteria</taxon>
        <taxon>Bacillati</taxon>
        <taxon>Bacillota</taxon>
        <taxon>Negativicutes</taxon>
        <taxon>Selenomonadales</taxon>
        <taxon>Sporomusaceae</taxon>
        <taxon>Sporomusa</taxon>
    </lineage>
</organism>
<dbReference type="RefSeq" id="WP_021168219.1">
    <property type="nucleotide sequence ID" value="NZ_CTRP01000012.1"/>
</dbReference>
<evidence type="ECO:0000313" key="2">
    <source>
        <dbReference type="Proteomes" id="UP000049855"/>
    </source>
</evidence>
<dbReference type="AlphaFoldDB" id="A0A0U1L1M7"/>
<protein>
    <recommendedName>
        <fullName evidence="3">DUF927 domain-containing protein</fullName>
    </recommendedName>
</protein>